<evidence type="ECO:0000313" key="3">
    <source>
        <dbReference type="EMBL" id="CAA9459970.1"/>
    </source>
</evidence>
<keyword evidence="1" id="KW-0812">Transmembrane</keyword>
<accession>A0A6J4RA87</accession>
<proteinExistence type="predicted"/>
<protein>
    <recommendedName>
        <fullName evidence="2">DUF1206 domain-containing protein</fullName>
    </recommendedName>
</protein>
<reference evidence="3" key="1">
    <citation type="submission" date="2020-02" db="EMBL/GenBank/DDBJ databases">
        <authorList>
            <person name="Meier V. D."/>
        </authorList>
    </citation>
    <scope>NUCLEOTIDE SEQUENCE</scope>
    <source>
        <strain evidence="3">AVDCRST_MAG28</strain>
    </source>
</reference>
<feature type="transmembrane region" description="Helical" evidence="1">
    <location>
        <begin position="81"/>
        <end position="99"/>
    </location>
</feature>
<evidence type="ECO:0000256" key="1">
    <source>
        <dbReference type="SAM" id="Phobius"/>
    </source>
</evidence>
<feature type="domain" description="DUF1206" evidence="2">
    <location>
        <begin position="36"/>
        <end position="103"/>
    </location>
</feature>
<dbReference type="Pfam" id="PF06724">
    <property type="entry name" value="DUF1206"/>
    <property type="match status" value="3"/>
</dbReference>
<feature type="domain" description="DUF1206" evidence="2">
    <location>
        <begin position="212"/>
        <end position="282"/>
    </location>
</feature>
<gene>
    <name evidence="3" type="ORF">AVDCRST_MAG28-3096</name>
</gene>
<feature type="domain" description="DUF1206" evidence="2">
    <location>
        <begin position="119"/>
        <end position="185"/>
    </location>
</feature>
<feature type="transmembrane region" description="Helical" evidence="1">
    <location>
        <begin position="43"/>
        <end position="61"/>
    </location>
</feature>
<feature type="transmembrane region" description="Helical" evidence="1">
    <location>
        <begin position="214"/>
        <end position="235"/>
    </location>
</feature>
<feature type="transmembrane region" description="Helical" evidence="1">
    <location>
        <begin position="119"/>
        <end position="140"/>
    </location>
</feature>
<keyword evidence="1" id="KW-0472">Membrane</keyword>
<dbReference type="AlphaFoldDB" id="A0A6J4RA87"/>
<feature type="transmembrane region" description="Helical" evidence="1">
    <location>
        <begin position="255"/>
        <end position="278"/>
    </location>
</feature>
<evidence type="ECO:0000259" key="2">
    <source>
        <dbReference type="Pfam" id="PF06724"/>
    </source>
</evidence>
<sequence length="290" mass="30621">MAGRRSSARDVARDAGDHAEEAARRASPWVEGLARLGYAAKGVVYMVMGVLAVMVATGLGGSTTDQTGTFHAMEEVPFGQVLLGVVAFGLLMYALWKGVQAVADPDEDCADLKGVATRAGYAGSALLHLGFTITASRLALGLGEGYGSYEGLTAWFLSWPLGWMLIAAVGVGVVGVGLFQIYEAYHSEFKKYLKLREMGEGEHDWIEHGGRFGVAARGVVFCIVGGFLVFAAVQADEEEVRGLGGALSAVLEQPFFGGILLGVVAVGLVAYGLLMIAVARYRRIAPHDAF</sequence>
<name>A0A6J4RA87_9ACTN</name>
<dbReference type="InterPro" id="IPR009597">
    <property type="entry name" value="DUF1206"/>
</dbReference>
<feature type="transmembrane region" description="Helical" evidence="1">
    <location>
        <begin position="160"/>
        <end position="182"/>
    </location>
</feature>
<dbReference type="EMBL" id="CADCVE010000074">
    <property type="protein sequence ID" value="CAA9459970.1"/>
    <property type="molecule type" value="Genomic_DNA"/>
</dbReference>
<keyword evidence="1" id="KW-1133">Transmembrane helix</keyword>
<organism evidence="3">
    <name type="scientific">uncultured Rubrobacteraceae bacterium</name>
    <dbReference type="NCBI Taxonomy" id="349277"/>
    <lineage>
        <taxon>Bacteria</taxon>
        <taxon>Bacillati</taxon>
        <taxon>Actinomycetota</taxon>
        <taxon>Rubrobacteria</taxon>
        <taxon>Rubrobacterales</taxon>
        <taxon>Rubrobacteraceae</taxon>
        <taxon>environmental samples</taxon>
    </lineage>
</organism>